<accession>A0ABN8QF99</accession>
<reference evidence="10 11" key="1">
    <citation type="submission" date="2022-05" db="EMBL/GenBank/DDBJ databases">
        <authorList>
            <consortium name="Genoscope - CEA"/>
            <person name="William W."/>
        </authorList>
    </citation>
    <scope>NUCLEOTIDE SEQUENCE [LARGE SCALE GENOMIC DNA]</scope>
</reference>
<evidence type="ECO:0000256" key="5">
    <source>
        <dbReference type="ARBA" id="ARBA00022781"/>
    </source>
</evidence>
<dbReference type="EMBL" id="CALNXK010000124">
    <property type="protein sequence ID" value="CAH3162919.1"/>
    <property type="molecule type" value="Genomic_DNA"/>
</dbReference>
<evidence type="ECO:0000256" key="7">
    <source>
        <dbReference type="ARBA" id="ARBA00023128"/>
    </source>
</evidence>
<evidence type="ECO:0000256" key="6">
    <source>
        <dbReference type="ARBA" id="ARBA00023065"/>
    </source>
</evidence>
<gene>
    <name evidence="10" type="ORF">PLOB_00005539</name>
</gene>
<name>A0ABN8QF99_9CNID</name>
<sequence>MTSFGDTKLRNLGDYFAGNISRGADPMWQGWKRIWNSYRAKYVTCKNARMTPFLHIVFLSMALNYAIDYPHLKGNLRCDFGNNHILCGGSITENCVKFLVSVQFYAGLQDDKCSGLIFFVCN</sequence>
<evidence type="ECO:0000256" key="3">
    <source>
        <dbReference type="ARBA" id="ARBA00022448"/>
    </source>
</evidence>
<dbReference type="Pfam" id="PF10206">
    <property type="entry name" value="WRW"/>
    <property type="match status" value="1"/>
</dbReference>
<evidence type="ECO:0000256" key="4">
    <source>
        <dbReference type="ARBA" id="ARBA00022547"/>
    </source>
</evidence>
<protein>
    <submittedName>
        <fullName evidence="10">Uncharacterized protein</fullName>
    </submittedName>
</protein>
<evidence type="ECO:0000256" key="8">
    <source>
        <dbReference type="ARBA" id="ARBA00023136"/>
    </source>
</evidence>
<keyword evidence="9" id="KW-0066">ATP synthesis</keyword>
<keyword evidence="6" id="KW-0406">Ion transport</keyword>
<dbReference type="Proteomes" id="UP001159405">
    <property type="component" value="Unassembled WGS sequence"/>
</dbReference>
<comment type="subcellular location">
    <subcellularLocation>
        <location evidence="1">Mitochondrion membrane</location>
    </subcellularLocation>
</comment>
<evidence type="ECO:0000256" key="2">
    <source>
        <dbReference type="ARBA" id="ARBA00005895"/>
    </source>
</evidence>
<keyword evidence="3" id="KW-0813">Transport</keyword>
<comment type="caution">
    <text evidence="10">The sequence shown here is derived from an EMBL/GenBank/DDBJ whole genome shotgun (WGS) entry which is preliminary data.</text>
</comment>
<keyword evidence="11" id="KW-1185">Reference proteome</keyword>
<proteinExistence type="inferred from homology"/>
<keyword evidence="8" id="KW-0472">Membrane</keyword>
<keyword evidence="5" id="KW-0375">Hydrogen ion transport</keyword>
<dbReference type="InterPro" id="IPR019344">
    <property type="entry name" value="F1F0-ATPsyn_F_prd"/>
</dbReference>
<keyword evidence="7" id="KW-0496">Mitochondrion</keyword>
<evidence type="ECO:0000313" key="11">
    <source>
        <dbReference type="Proteomes" id="UP001159405"/>
    </source>
</evidence>
<keyword evidence="4" id="KW-0138">CF(0)</keyword>
<evidence type="ECO:0000256" key="1">
    <source>
        <dbReference type="ARBA" id="ARBA00004325"/>
    </source>
</evidence>
<organism evidence="10 11">
    <name type="scientific">Porites lobata</name>
    <dbReference type="NCBI Taxonomy" id="104759"/>
    <lineage>
        <taxon>Eukaryota</taxon>
        <taxon>Metazoa</taxon>
        <taxon>Cnidaria</taxon>
        <taxon>Anthozoa</taxon>
        <taxon>Hexacorallia</taxon>
        <taxon>Scleractinia</taxon>
        <taxon>Fungiina</taxon>
        <taxon>Poritidae</taxon>
        <taxon>Porites</taxon>
    </lineage>
</organism>
<evidence type="ECO:0000313" key="10">
    <source>
        <dbReference type="EMBL" id="CAH3162919.1"/>
    </source>
</evidence>
<evidence type="ECO:0000256" key="9">
    <source>
        <dbReference type="ARBA" id="ARBA00023310"/>
    </source>
</evidence>
<comment type="similarity">
    <text evidence="2">Belongs to the ATPase F chain family.</text>
</comment>